<comment type="caution">
    <text evidence="2">The sequence shown here is derived from an EMBL/GenBank/DDBJ whole genome shotgun (WGS) entry which is preliminary data.</text>
</comment>
<evidence type="ECO:0000313" key="2">
    <source>
        <dbReference type="EMBL" id="PIL23881.1"/>
    </source>
</evidence>
<feature type="compositionally biased region" description="Basic residues" evidence="1">
    <location>
        <begin position="43"/>
        <end position="53"/>
    </location>
</feature>
<dbReference type="EMBL" id="AYKW01000067">
    <property type="protein sequence ID" value="PIL23881.1"/>
    <property type="molecule type" value="Genomic_DNA"/>
</dbReference>
<accession>A0A2G8RQW3</accession>
<protein>
    <submittedName>
        <fullName evidence="2">Uncharacterized protein</fullName>
    </submittedName>
</protein>
<feature type="region of interest" description="Disordered" evidence="1">
    <location>
        <begin position="1"/>
        <end position="86"/>
    </location>
</feature>
<organism evidence="2 3">
    <name type="scientific">Ganoderma sinense ZZ0214-1</name>
    <dbReference type="NCBI Taxonomy" id="1077348"/>
    <lineage>
        <taxon>Eukaryota</taxon>
        <taxon>Fungi</taxon>
        <taxon>Dikarya</taxon>
        <taxon>Basidiomycota</taxon>
        <taxon>Agaricomycotina</taxon>
        <taxon>Agaricomycetes</taxon>
        <taxon>Polyporales</taxon>
        <taxon>Polyporaceae</taxon>
        <taxon>Ganoderma</taxon>
    </lineage>
</organism>
<dbReference type="Proteomes" id="UP000230002">
    <property type="component" value="Unassembled WGS sequence"/>
</dbReference>
<keyword evidence="3" id="KW-1185">Reference proteome</keyword>
<sequence>MRSFATTVRGIGRRAHPKQGAPSVAARRFLRTPSASPRAQLGRPRRPHGCHSRRPTENQQRSTHHEPAQRRIERRDSQGSYGGWSRHVGQRYDTWRWLSCEAGGWYQTFGTFQMGGRQVRRTSPEQGAQLVAA</sequence>
<reference evidence="2 3" key="1">
    <citation type="journal article" date="2015" name="Sci. Rep.">
        <title>Chromosome-level genome map provides insights into diverse defense mechanisms in the medicinal fungus Ganoderma sinense.</title>
        <authorList>
            <person name="Zhu Y."/>
            <person name="Xu J."/>
            <person name="Sun C."/>
            <person name="Zhou S."/>
            <person name="Xu H."/>
            <person name="Nelson D.R."/>
            <person name="Qian J."/>
            <person name="Song J."/>
            <person name="Luo H."/>
            <person name="Xiang L."/>
            <person name="Li Y."/>
            <person name="Xu Z."/>
            <person name="Ji A."/>
            <person name="Wang L."/>
            <person name="Lu S."/>
            <person name="Hayward A."/>
            <person name="Sun W."/>
            <person name="Li X."/>
            <person name="Schwartz D.C."/>
            <person name="Wang Y."/>
            <person name="Chen S."/>
        </authorList>
    </citation>
    <scope>NUCLEOTIDE SEQUENCE [LARGE SCALE GENOMIC DNA]</scope>
    <source>
        <strain evidence="2 3">ZZ0214-1</strain>
    </source>
</reference>
<gene>
    <name evidence="2" type="ORF">GSI_13632</name>
</gene>
<dbReference type="AlphaFoldDB" id="A0A2G8RQW3"/>
<proteinExistence type="predicted"/>
<evidence type="ECO:0000313" key="3">
    <source>
        <dbReference type="Proteomes" id="UP000230002"/>
    </source>
</evidence>
<feature type="compositionally biased region" description="Basic and acidic residues" evidence="1">
    <location>
        <begin position="63"/>
        <end position="77"/>
    </location>
</feature>
<name>A0A2G8RQW3_9APHY</name>
<evidence type="ECO:0000256" key="1">
    <source>
        <dbReference type="SAM" id="MobiDB-lite"/>
    </source>
</evidence>